<evidence type="ECO:0000313" key="3">
    <source>
        <dbReference type="Proteomes" id="UP000681967"/>
    </source>
</evidence>
<sequence>MAIFGSRSESFYFHSGWMGTDINYSAQSSSSSSSSSQETIPPVIGEKSIPKDEPNQWFLYDDEITIQQ</sequence>
<feature type="region of interest" description="Disordered" evidence="1">
    <location>
        <begin position="25"/>
        <end position="55"/>
    </location>
</feature>
<dbReference type="EMBL" id="CAJOBH010167528">
    <property type="protein sequence ID" value="CAF4899753.1"/>
    <property type="molecule type" value="Genomic_DNA"/>
</dbReference>
<evidence type="ECO:0000313" key="2">
    <source>
        <dbReference type="EMBL" id="CAF4899753.1"/>
    </source>
</evidence>
<reference evidence="2" key="1">
    <citation type="submission" date="2021-02" db="EMBL/GenBank/DDBJ databases">
        <authorList>
            <person name="Nowell W R."/>
        </authorList>
    </citation>
    <scope>NUCLEOTIDE SEQUENCE</scope>
</reference>
<comment type="caution">
    <text evidence="2">The sequence shown here is derived from an EMBL/GenBank/DDBJ whole genome shotgun (WGS) entry which is preliminary data.</text>
</comment>
<name>A0A8S3CA43_9BILA</name>
<accession>A0A8S3CA43</accession>
<evidence type="ECO:0000256" key="1">
    <source>
        <dbReference type="SAM" id="MobiDB-lite"/>
    </source>
</evidence>
<proteinExistence type="predicted"/>
<feature type="non-terminal residue" evidence="2">
    <location>
        <position position="68"/>
    </location>
</feature>
<protein>
    <submittedName>
        <fullName evidence="2">Uncharacterized protein</fullName>
    </submittedName>
</protein>
<gene>
    <name evidence="2" type="ORF">BYL167_LOCUS52118</name>
</gene>
<dbReference type="AlphaFoldDB" id="A0A8S3CA43"/>
<organism evidence="2 3">
    <name type="scientific">Rotaria magnacalcarata</name>
    <dbReference type="NCBI Taxonomy" id="392030"/>
    <lineage>
        <taxon>Eukaryota</taxon>
        <taxon>Metazoa</taxon>
        <taxon>Spiralia</taxon>
        <taxon>Gnathifera</taxon>
        <taxon>Rotifera</taxon>
        <taxon>Eurotatoria</taxon>
        <taxon>Bdelloidea</taxon>
        <taxon>Philodinida</taxon>
        <taxon>Philodinidae</taxon>
        <taxon>Rotaria</taxon>
    </lineage>
</organism>
<dbReference type="Proteomes" id="UP000681967">
    <property type="component" value="Unassembled WGS sequence"/>
</dbReference>